<accession>A0ABV2YCM1</accession>
<comment type="caution">
    <text evidence="2">The sequence shown here is derived from an EMBL/GenBank/DDBJ whole genome shotgun (WGS) entry which is preliminary data.</text>
</comment>
<dbReference type="InterPro" id="IPR027417">
    <property type="entry name" value="P-loop_NTPase"/>
</dbReference>
<dbReference type="Pfam" id="PF09848">
    <property type="entry name" value="SLFN-g3_helicase"/>
    <property type="match status" value="1"/>
</dbReference>
<dbReference type="InterPro" id="IPR003593">
    <property type="entry name" value="AAA+_ATPase"/>
</dbReference>
<name>A0ABV2YCM1_9ACTN</name>
<evidence type="ECO:0000259" key="1">
    <source>
        <dbReference type="SMART" id="SM00382"/>
    </source>
</evidence>
<dbReference type="InterPro" id="IPR018647">
    <property type="entry name" value="SLFN_3-like_DNA/RNA_helicase"/>
</dbReference>
<dbReference type="SUPFAM" id="SSF52540">
    <property type="entry name" value="P-loop containing nucleoside triphosphate hydrolases"/>
    <property type="match status" value="2"/>
</dbReference>
<gene>
    <name evidence="2" type="ORF">AB0E65_03420</name>
</gene>
<keyword evidence="3" id="KW-1185">Reference proteome</keyword>
<dbReference type="EMBL" id="JBEZUR010000003">
    <property type="protein sequence ID" value="MEU3553281.1"/>
    <property type="molecule type" value="Genomic_DNA"/>
</dbReference>
<reference evidence="2 3" key="1">
    <citation type="submission" date="2024-06" db="EMBL/GenBank/DDBJ databases">
        <title>The Natural Products Discovery Center: Release of the First 8490 Sequenced Strains for Exploring Actinobacteria Biosynthetic Diversity.</title>
        <authorList>
            <person name="Kalkreuter E."/>
            <person name="Kautsar S.A."/>
            <person name="Yang D."/>
            <person name="Bader C.D."/>
            <person name="Teijaro C.N."/>
            <person name="Fluegel L."/>
            <person name="Davis C.M."/>
            <person name="Simpson J.R."/>
            <person name="Lauterbach L."/>
            <person name="Steele A.D."/>
            <person name="Gui C."/>
            <person name="Meng S."/>
            <person name="Li G."/>
            <person name="Viehrig K."/>
            <person name="Ye F."/>
            <person name="Su P."/>
            <person name="Kiefer A.F."/>
            <person name="Nichols A."/>
            <person name="Cepeda A.J."/>
            <person name="Yan W."/>
            <person name="Fan B."/>
            <person name="Jiang Y."/>
            <person name="Adhikari A."/>
            <person name="Zheng C.-J."/>
            <person name="Schuster L."/>
            <person name="Cowan T.M."/>
            <person name="Smanski M.J."/>
            <person name="Chevrette M.G."/>
            <person name="De Carvalho L.P.S."/>
            <person name="Shen B."/>
        </authorList>
    </citation>
    <scope>NUCLEOTIDE SEQUENCE [LARGE SCALE GENOMIC DNA]</scope>
    <source>
        <strain evidence="2 3">NPDC038104</strain>
    </source>
</reference>
<evidence type="ECO:0000313" key="3">
    <source>
        <dbReference type="Proteomes" id="UP001550850"/>
    </source>
</evidence>
<sequence>MLFRASAKTVAAMSLDGSLFLHLTDQFAHAHGYRPGASEARSWERSIPVLAAALNDAGLGDVEVMLEYALPLNSRRADAVLAGVHPVTGEPSYVVVELKQWSQAEPHEDDPALCHVDAYARPVLNPIEQVRRYCEYLVNFNGALAEAPERITGVAFLHNATEFGASGLRAVESDDRGLLFTGERRGEFIDHLRSRLSTTHPGARAADDLLAGRTVPSRQLMAVAAQEVREREQFVLLDEQQVAYRLVLNAVRRAKQSDHKEVVVVTGGPGTGKSVIALSLLGELYRQGVPALHATGSQSFTKTMRKVAGARKREVQDLFKYFNSFMTAEKNTLDVLLCDEAHRIRETSANRYTPAAHRTGRPQIDELIDVARVPVFLLDEHQVVRPGETGTVADIQEAAARKGLTCHVVSLDSQFRCGGSDAYLRWVVRLLGLEPGGPVVWEPDDRMRLLVADSPQEMEDFLEARRAEGYGARMSAGYCWRWSPEPRPGDPLPADVVIGDWARPWNLRGDRSVSGAPPAALWATDPAGFGQVGCVYTAQGFEYDWSGVIIGPDLLWRGDRWITDRTASKDPVFTKAPSDADVDRLIRNTYKVLLTRGMVGTVVYSTDPETREKLRELAGALPEREPTVL</sequence>
<dbReference type="RefSeq" id="WP_108952726.1">
    <property type="nucleotide sequence ID" value="NZ_BEVZ01000002.1"/>
</dbReference>
<feature type="domain" description="AAA+ ATPase" evidence="1">
    <location>
        <begin position="259"/>
        <end position="388"/>
    </location>
</feature>
<proteinExistence type="predicted"/>
<organism evidence="2 3">
    <name type="scientific">Streptomyces fragilis</name>
    <dbReference type="NCBI Taxonomy" id="67301"/>
    <lineage>
        <taxon>Bacteria</taxon>
        <taxon>Bacillati</taxon>
        <taxon>Actinomycetota</taxon>
        <taxon>Actinomycetes</taxon>
        <taxon>Kitasatosporales</taxon>
        <taxon>Streptomycetaceae</taxon>
        <taxon>Streptomyces</taxon>
    </lineage>
</organism>
<dbReference type="CDD" id="cd00009">
    <property type="entry name" value="AAA"/>
    <property type="match status" value="1"/>
</dbReference>
<evidence type="ECO:0000313" key="2">
    <source>
        <dbReference type="EMBL" id="MEU3553281.1"/>
    </source>
</evidence>
<dbReference type="SMART" id="SM00382">
    <property type="entry name" value="AAA"/>
    <property type="match status" value="1"/>
</dbReference>
<protein>
    <submittedName>
        <fullName evidence="2">DUF2075 domain-containing protein</fullName>
    </submittedName>
</protein>
<dbReference type="Gene3D" id="3.40.50.300">
    <property type="entry name" value="P-loop containing nucleotide triphosphate hydrolases"/>
    <property type="match status" value="1"/>
</dbReference>
<dbReference type="Proteomes" id="UP001550850">
    <property type="component" value="Unassembled WGS sequence"/>
</dbReference>